<sequence length="325" mass="35090">MKVFLTGGSGSAGGAIIRRLIGEGHTVHALARSTEAAQAVKAAGALPVRGDLAEIAATPAWLDVLSRVDAVVHAAAFMEFWGPDQLFVDRNLRPAIALYQAAVAARVKHFVLISAASVSTGSNRADRVNESSDPGRPNIAYSRVKLRTEQELLALPHGDTALVIIRPPFLWGSRSAHNLEGFVESVEAGRFSWIDGGRHLVDYCHFDNLAHAVTLAMTRGEHGLICYITDGDPRPARQFFTSLLATRGIDVSGAGSFPRAMASPVATLMETAAKARRSTTPPPLTHWIVTFMGRDRVYDITRARTSLGYQPTISVDEGLRRMARS</sequence>
<dbReference type="InterPro" id="IPR051783">
    <property type="entry name" value="NAD(P)-dependent_oxidoreduct"/>
</dbReference>
<keyword evidence="3" id="KW-1185">Reference proteome</keyword>
<name>A0ABT9MSV6_9ACTN</name>
<dbReference type="RefSeq" id="WP_306829655.1">
    <property type="nucleotide sequence ID" value="NZ_JAUSRA010000001.1"/>
</dbReference>
<gene>
    <name evidence="2" type="ORF">J2S43_003028</name>
</gene>
<dbReference type="PANTHER" id="PTHR48079:SF6">
    <property type="entry name" value="NAD(P)-BINDING DOMAIN-CONTAINING PROTEIN-RELATED"/>
    <property type="match status" value="1"/>
</dbReference>
<dbReference type="InterPro" id="IPR001509">
    <property type="entry name" value="Epimerase_deHydtase"/>
</dbReference>
<comment type="caution">
    <text evidence="2">The sequence shown here is derived from an EMBL/GenBank/DDBJ whole genome shotgun (WGS) entry which is preliminary data.</text>
</comment>
<dbReference type="EMBL" id="JAUSRA010000001">
    <property type="protein sequence ID" value="MDP9794516.1"/>
    <property type="molecule type" value="Genomic_DNA"/>
</dbReference>
<organism evidence="2 3">
    <name type="scientific">Catenuloplanes nepalensis</name>
    <dbReference type="NCBI Taxonomy" id="587533"/>
    <lineage>
        <taxon>Bacteria</taxon>
        <taxon>Bacillati</taxon>
        <taxon>Actinomycetota</taxon>
        <taxon>Actinomycetes</taxon>
        <taxon>Micromonosporales</taxon>
        <taxon>Micromonosporaceae</taxon>
        <taxon>Catenuloplanes</taxon>
    </lineage>
</organism>
<protein>
    <submittedName>
        <fullName evidence="2">Nucleoside-diphosphate-sugar epimerase</fullName>
    </submittedName>
</protein>
<reference evidence="2 3" key="1">
    <citation type="submission" date="2023-07" db="EMBL/GenBank/DDBJ databases">
        <title>Sequencing the genomes of 1000 actinobacteria strains.</title>
        <authorList>
            <person name="Klenk H.-P."/>
        </authorList>
    </citation>
    <scope>NUCLEOTIDE SEQUENCE [LARGE SCALE GENOMIC DNA]</scope>
    <source>
        <strain evidence="2 3">DSM 44710</strain>
    </source>
</reference>
<accession>A0ABT9MSV6</accession>
<dbReference type="SUPFAM" id="SSF51735">
    <property type="entry name" value="NAD(P)-binding Rossmann-fold domains"/>
    <property type="match status" value="1"/>
</dbReference>
<proteinExistence type="predicted"/>
<dbReference type="Gene3D" id="3.40.50.720">
    <property type="entry name" value="NAD(P)-binding Rossmann-like Domain"/>
    <property type="match status" value="1"/>
</dbReference>
<dbReference type="Proteomes" id="UP001240984">
    <property type="component" value="Unassembled WGS sequence"/>
</dbReference>
<evidence type="ECO:0000313" key="2">
    <source>
        <dbReference type="EMBL" id="MDP9794516.1"/>
    </source>
</evidence>
<evidence type="ECO:0000259" key="1">
    <source>
        <dbReference type="Pfam" id="PF01370"/>
    </source>
</evidence>
<dbReference type="InterPro" id="IPR036291">
    <property type="entry name" value="NAD(P)-bd_dom_sf"/>
</dbReference>
<dbReference type="Pfam" id="PF01370">
    <property type="entry name" value="Epimerase"/>
    <property type="match status" value="1"/>
</dbReference>
<feature type="domain" description="NAD-dependent epimerase/dehydratase" evidence="1">
    <location>
        <begin position="3"/>
        <end position="222"/>
    </location>
</feature>
<dbReference type="PANTHER" id="PTHR48079">
    <property type="entry name" value="PROTEIN YEEZ"/>
    <property type="match status" value="1"/>
</dbReference>
<evidence type="ECO:0000313" key="3">
    <source>
        <dbReference type="Proteomes" id="UP001240984"/>
    </source>
</evidence>